<dbReference type="Pfam" id="PF03119">
    <property type="entry name" value="DNA_ligase_ZBD"/>
    <property type="match status" value="1"/>
</dbReference>
<comment type="cofactor">
    <cofactor evidence="10">
        <name>Mg(2+)</name>
        <dbReference type="ChEBI" id="CHEBI:18420"/>
    </cofactor>
    <cofactor evidence="10">
        <name>Mn(2+)</name>
        <dbReference type="ChEBI" id="CHEBI:29035"/>
    </cofactor>
</comment>
<comment type="similarity">
    <text evidence="10">Belongs to the NAD-dependent DNA ligase family. LigA subfamily.</text>
</comment>
<dbReference type="RefSeq" id="WP_343251781.1">
    <property type="nucleotide sequence ID" value="NZ_HG937516.1"/>
</dbReference>
<dbReference type="KEGG" id="mamp:MAMA39_03120"/>
<dbReference type="Gene3D" id="2.40.50.140">
    <property type="entry name" value="Nucleic acid-binding proteins"/>
    <property type="match status" value="1"/>
</dbReference>
<dbReference type="PANTHER" id="PTHR23389:SF9">
    <property type="entry name" value="DNA LIGASE"/>
    <property type="match status" value="1"/>
</dbReference>
<feature type="binding site" evidence="10">
    <location>
        <position position="283"/>
    </location>
    <ligand>
        <name>NAD(+)</name>
        <dbReference type="ChEBI" id="CHEBI:57540"/>
    </ligand>
</feature>
<evidence type="ECO:0000313" key="13">
    <source>
        <dbReference type="Proteomes" id="UP000261764"/>
    </source>
</evidence>
<feature type="binding site" evidence="10">
    <location>
        <position position="169"/>
    </location>
    <ligand>
        <name>NAD(+)</name>
        <dbReference type="ChEBI" id="CHEBI:57540"/>
    </ligand>
</feature>
<evidence type="ECO:0000256" key="9">
    <source>
        <dbReference type="ARBA" id="ARBA00034005"/>
    </source>
</evidence>
<proteinExistence type="inferred from homology"/>
<dbReference type="HAMAP" id="MF_01588">
    <property type="entry name" value="DNA_ligase_A"/>
    <property type="match status" value="1"/>
</dbReference>
<dbReference type="SUPFAM" id="SSF50249">
    <property type="entry name" value="Nucleic acid-binding proteins"/>
    <property type="match status" value="1"/>
</dbReference>
<dbReference type="InterPro" id="IPR001679">
    <property type="entry name" value="DNA_ligase"/>
</dbReference>
<dbReference type="NCBIfam" id="NF005932">
    <property type="entry name" value="PRK07956.1"/>
    <property type="match status" value="1"/>
</dbReference>
<keyword evidence="7 10" id="KW-0520">NAD</keyword>
<dbReference type="GO" id="GO:0046872">
    <property type="term" value="F:metal ion binding"/>
    <property type="evidence" value="ECO:0007669"/>
    <property type="project" value="UniProtKB-KW"/>
</dbReference>
<feature type="binding site" evidence="10">
    <location>
        <position position="420"/>
    </location>
    <ligand>
        <name>Zn(2+)</name>
        <dbReference type="ChEBI" id="CHEBI:29105"/>
    </ligand>
</feature>
<dbReference type="Gene3D" id="3.40.50.10190">
    <property type="entry name" value="BRCT domain"/>
    <property type="match status" value="1"/>
</dbReference>
<dbReference type="SUPFAM" id="SSF47781">
    <property type="entry name" value="RuvA domain 2-like"/>
    <property type="match status" value="1"/>
</dbReference>
<dbReference type="GO" id="GO:0003911">
    <property type="term" value="F:DNA ligase (NAD+) activity"/>
    <property type="evidence" value="ECO:0007669"/>
    <property type="project" value="UniProtKB-UniRule"/>
</dbReference>
<dbReference type="CDD" id="cd17748">
    <property type="entry name" value="BRCT_DNA_ligase_like"/>
    <property type="match status" value="1"/>
</dbReference>
<evidence type="ECO:0000256" key="10">
    <source>
        <dbReference type="HAMAP-Rule" id="MF_01588"/>
    </source>
</evidence>
<dbReference type="CDD" id="cd00114">
    <property type="entry name" value="LIGANc"/>
    <property type="match status" value="1"/>
</dbReference>
<feature type="binding site" evidence="10">
    <location>
        <position position="134"/>
    </location>
    <ligand>
        <name>NAD(+)</name>
        <dbReference type="ChEBI" id="CHEBI:57540"/>
    </ligand>
</feature>
<name>A0A292IID3_9MOLU</name>
<dbReference type="PANTHER" id="PTHR23389">
    <property type="entry name" value="CHROMOSOME TRANSMISSION FIDELITY FACTOR 18"/>
    <property type="match status" value="1"/>
</dbReference>
<evidence type="ECO:0000259" key="11">
    <source>
        <dbReference type="SMART" id="SM00532"/>
    </source>
</evidence>
<dbReference type="InterPro" id="IPR041663">
    <property type="entry name" value="DisA/LigA_HHH"/>
</dbReference>
<reference evidence="12 13" key="1">
    <citation type="journal article" date="2015" name="Clin. Infect. Dis.">
        <title>Genomic Investigations unmask Mycoplasma amphoriforme, a new respiratory pathogen.</title>
        <authorList>
            <person name="Gillespie S.H."/>
            <person name="Ling C.L."/>
            <person name="Oravcova K."/>
            <person name="Pinheiro M."/>
            <person name="Wells L."/>
            <person name="Bryant J.M."/>
            <person name="McHugh T.D."/>
            <person name="Bebear C."/>
            <person name="Webster D."/>
            <person name="Harris S.R."/>
            <person name="Seth-Smith H.M."/>
            <person name="Thomson N.R."/>
        </authorList>
    </citation>
    <scope>NUCLEOTIDE SEQUENCE [LARGE SCALE GENOMIC DNA]</scope>
    <source>
        <strain evidence="12 13">A39</strain>
    </source>
</reference>
<feature type="binding site" evidence="10">
    <location>
        <begin position="80"/>
        <end position="81"/>
    </location>
    <ligand>
        <name>NAD(+)</name>
        <dbReference type="ChEBI" id="CHEBI:57540"/>
    </ligand>
</feature>
<dbReference type="Gene3D" id="6.20.10.30">
    <property type="match status" value="1"/>
</dbReference>
<feature type="binding site" evidence="10">
    <location>
        <begin position="31"/>
        <end position="35"/>
    </location>
    <ligand>
        <name>NAD(+)</name>
        <dbReference type="ChEBI" id="CHEBI:57540"/>
    </ligand>
</feature>
<keyword evidence="1 10" id="KW-0436">Ligase</keyword>
<dbReference type="Gene3D" id="1.10.287.610">
    <property type="entry name" value="Helix hairpin bin"/>
    <property type="match status" value="1"/>
</dbReference>
<dbReference type="InterPro" id="IPR001357">
    <property type="entry name" value="BRCT_dom"/>
</dbReference>
<keyword evidence="5 10" id="KW-0862">Zinc</keyword>
<dbReference type="InterPro" id="IPR010994">
    <property type="entry name" value="RuvA_2-like"/>
</dbReference>
<evidence type="ECO:0000256" key="4">
    <source>
        <dbReference type="ARBA" id="ARBA00022763"/>
    </source>
</evidence>
<dbReference type="SUPFAM" id="SSF52113">
    <property type="entry name" value="BRCT domain"/>
    <property type="match status" value="1"/>
</dbReference>
<evidence type="ECO:0000256" key="5">
    <source>
        <dbReference type="ARBA" id="ARBA00022833"/>
    </source>
</evidence>
<comment type="function">
    <text evidence="10">DNA ligase that catalyzes the formation of phosphodiester linkages between 5'-phosphoryl and 3'-hydroxyl groups in double-stranded DNA using NAD as a coenzyme and as the energy source for the reaction. It is essential for DNA replication and repair of damaged DNA.</text>
</comment>
<dbReference type="InterPro" id="IPR013839">
    <property type="entry name" value="DNAligase_adenylation"/>
</dbReference>
<keyword evidence="10" id="KW-0464">Manganese</keyword>
<sequence>MDAQKQIKNLISKLRRYEYEYYGLDAPSVSDAEYDVTLQELAQLELKYPQYKDPNSPTSRVGGVILDKFKKVTHQFPMLSLGNAFDVGDLYHFDKQIKDVSHLPNLKYVVEPKIDGLSISLIYKNGEFVQALTRGDGVNGEDVTVNVRTIKNIPLKIDTDFENVTVRGEIYISKKDFLELNKSLNNEKEFANPRNAAAGSLRNLDSSITAKRKLSAFLYYLPDAIERGFISQHEVLRQLKKWGFPIAKEIRLTNSIDEAINAVNFFTNQREILPYAIDGVVLKLDDLNFYEKLGSTTKFPRWAIAYKFPAVKVVTKLLDIQTTVGRTGRINYIAKLERINIDGTFVSSATLHNYDYILEKDIHINDYVLVYKAGDIIPKVMEVVKEKRDLTTIVKFKIATHCPQCHEPLEQTPGEVDQYCINSACASRIVQAIIHYCSREAMNVEGVSEGIIEKLFAAKLLTSITDLYELKNKQQEILNGNFKIKNKSLNNILISVENSKNNQLSNLIFGLGIRHIGLATAKVLAKKFKTIQALIAAKLVDYQNISDIGPIVGQSLVDWFALKTNLDILQKLINAGVKTTEVVDRSQVDETSIYYQKTFLITGSFSIPRNEIKKILELKFDAKVSGTLSAKTDYVLAGSNATLIKVEKAKSLKIPVLLEEIWKTN</sequence>
<dbReference type="Pfam" id="PF12826">
    <property type="entry name" value="HHH_2"/>
    <property type="match status" value="1"/>
</dbReference>
<dbReference type="Pfam" id="PF01653">
    <property type="entry name" value="DNA_ligase_aden"/>
    <property type="match status" value="1"/>
</dbReference>
<dbReference type="Gene3D" id="3.30.470.30">
    <property type="entry name" value="DNA ligase/mRNA capping enzyme"/>
    <property type="match status" value="1"/>
</dbReference>
<feature type="binding site" evidence="10">
    <location>
        <position position="307"/>
    </location>
    <ligand>
        <name>NAD(+)</name>
        <dbReference type="ChEBI" id="CHEBI:57540"/>
    </ligand>
</feature>
<feature type="binding site" evidence="10">
    <location>
        <position position="402"/>
    </location>
    <ligand>
        <name>Zn(2+)</name>
        <dbReference type="ChEBI" id="CHEBI:29105"/>
    </ligand>
</feature>
<keyword evidence="6 10" id="KW-0460">Magnesium</keyword>
<dbReference type="InterPro" id="IPR004149">
    <property type="entry name" value="Znf_DNAligase_C4"/>
</dbReference>
<evidence type="ECO:0000313" key="12">
    <source>
        <dbReference type="EMBL" id="CDN40433.1"/>
    </source>
</evidence>
<dbReference type="InterPro" id="IPR013840">
    <property type="entry name" value="DNAligase_N"/>
</dbReference>
<keyword evidence="2 10" id="KW-0235">DNA replication</keyword>
<dbReference type="GO" id="GO:0006281">
    <property type="term" value="P:DNA repair"/>
    <property type="evidence" value="ECO:0007669"/>
    <property type="project" value="UniProtKB-KW"/>
</dbReference>
<evidence type="ECO:0000256" key="3">
    <source>
        <dbReference type="ARBA" id="ARBA00022723"/>
    </source>
</evidence>
<feature type="binding site" evidence="10">
    <location>
        <position position="405"/>
    </location>
    <ligand>
        <name>Zn(2+)</name>
        <dbReference type="ChEBI" id="CHEBI:29105"/>
    </ligand>
</feature>
<dbReference type="SMART" id="SM00532">
    <property type="entry name" value="LIGANc"/>
    <property type="match status" value="1"/>
</dbReference>
<keyword evidence="3 10" id="KW-0479">Metal-binding</keyword>
<evidence type="ECO:0000256" key="8">
    <source>
        <dbReference type="ARBA" id="ARBA00023204"/>
    </source>
</evidence>
<dbReference type="Pfam" id="PF03120">
    <property type="entry name" value="OB_DNA_ligase"/>
    <property type="match status" value="1"/>
</dbReference>
<dbReference type="InterPro" id="IPR036420">
    <property type="entry name" value="BRCT_dom_sf"/>
</dbReference>
<keyword evidence="13" id="KW-1185">Reference proteome</keyword>
<feature type="domain" description="NAD-dependent DNA ligase N-terminal" evidence="11">
    <location>
        <begin position="2"/>
        <end position="441"/>
    </location>
</feature>
<accession>A0A292IID3</accession>
<dbReference type="InterPro" id="IPR012340">
    <property type="entry name" value="NA-bd_OB-fold"/>
</dbReference>
<feature type="active site" description="N6-AMP-lysine intermediate" evidence="10">
    <location>
        <position position="113"/>
    </location>
</feature>
<dbReference type="PIRSF" id="PIRSF001604">
    <property type="entry name" value="LigA"/>
    <property type="match status" value="1"/>
</dbReference>
<evidence type="ECO:0000256" key="1">
    <source>
        <dbReference type="ARBA" id="ARBA00022598"/>
    </source>
</evidence>
<gene>
    <name evidence="10" type="primary">ligA</name>
    <name evidence="12" type="ORF">MAMA39_03120</name>
</gene>
<dbReference type="PROSITE" id="PS01055">
    <property type="entry name" value="DNA_LIGASE_N1"/>
    <property type="match status" value="1"/>
</dbReference>
<dbReference type="GO" id="GO:0005829">
    <property type="term" value="C:cytosol"/>
    <property type="evidence" value="ECO:0007669"/>
    <property type="project" value="TreeGrafter"/>
</dbReference>
<dbReference type="SUPFAM" id="SSF56091">
    <property type="entry name" value="DNA ligase/mRNA capping enzyme, catalytic domain"/>
    <property type="match status" value="1"/>
</dbReference>
<dbReference type="EMBL" id="HG937516">
    <property type="protein sequence ID" value="CDN40433.1"/>
    <property type="molecule type" value="Genomic_DNA"/>
</dbReference>
<keyword evidence="8 10" id="KW-0234">DNA repair</keyword>
<dbReference type="GO" id="GO:0006260">
    <property type="term" value="P:DNA replication"/>
    <property type="evidence" value="ECO:0007669"/>
    <property type="project" value="UniProtKB-KW"/>
</dbReference>
<dbReference type="Gene3D" id="1.10.150.20">
    <property type="entry name" value="5' to 3' exonuclease, C-terminal subdomain"/>
    <property type="match status" value="2"/>
</dbReference>
<dbReference type="Proteomes" id="UP000261764">
    <property type="component" value="Chromosome I"/>
</dbReference>
<feature type="binding site" evidence="10">
    <location>
        <position position="111"/>
    </location>
    <ligand>
        <name>NAD(+)</name>
        <dbReference type="ChEBI" id="CHEBI:57540"/>
    </ligand>
</feature>
<comment type="catalytic activity">
    <reaction evidence="9 10">
        <text>NAD(+) + (deoxyribonucleotide)n-3'-hydroxyl + 5'-phospho-(deoxyribonucleotide)m = (deoxyribonucleotide)n+m + AMP + beta-nicotinamide D-nucleotide.</text>
        <dbReference type="EC" id="6.5.1.2"/>
    </reaction>
</comment>
<evidence type="ECO:0000256" key="2">
    <source>
        <dbReference type="ARBA" id="ARBA00022705"/>
    </source>
</evidence>
<evidence type="ECO:0000256" key="6">
    <source>
        <dbReference type="ARBA" id="ARBA00022842"/>
    </source>
</evidence>
<keyword evidence="4 10" id="KW-0227">DNA damage</keyword>
<dbReference type="NCBIfam" id="TIGR00575">
    <property type="entry name" value="dnlj"/>
    <property type="match status" value="1"/>
</dbReference>
<dbReference type="Pfam" id="PF00533">
    <property type="entry name" value="BRCT"/>
    <property type="match status" value="1"/>
</dbReference>
<dbReference type="FunFam" id="3.30.470.30:FF:000001">
    <property type="entry name" value="DNA ligase"/>
    <property type="match status" value="1"/>
</dbReference>
<dbReference type="AlphaFoldDB" id="A0A292IID3"/>
<dbReference type="EC" id="6.5.1.2" evidence="10"/>
<feature type="binding site" evidence="10">
    <location>
        <position position="425"/>
    </location>
    <ligand>
        <name>Zn(2+)</name>
        <dbReference type="ChEBI" id="CHEBI:29105"/>
    </ligand>
</feature>
<dbReference type="InterPro" id="IPR018239">
    <property type="entry name" value="DNA_ligase_AS"/>
</dbReference>
<evidence type="ECO:0000256" key="7">
    <source>
        <dbReference type="ARBA" id="ARBA00023027"/>
    </source>
</evidence>
<organism evidence="12 13">
    <name type="scientific">Mycoplasma amphoriforme A39</name>
    <dbReference type="NCBI Taxonomy" id="572419"/>
    <lineage>
        <taxon>Bacteria</taxon>
        <taxon>Bacillati</taxon>
        <taxon>Mycoplasmatota</taxon>
        <taxon>Mollicutes</taxon>
        <taxon>Mycoplasmataceae</taxon>
        <taxon>Mycoplasma</taxon>
    </lineage>
</organism>
<dbReference type="InterPro" id="IPR004150">
    <property type="entry name" value="NAD_DNA_ligase_OB"/>
</dbReference>
<protein>
    <recommendedName>
        <fullName evidence="10">DNA ligase</fullName>
        <ecNumber evidence="10">6.5.1.2</ecNumber>
    </recommendedName>
    <alternativeName>
        <fullName evidence="10">Polydeoxyribonucleotide synthase [NAD(+)]</fullName>
    </alternativeName>
</protein>